<name>A0A3M7RRR2_BRAPC</name>
<evidence type="ECO:0000313" key="3">
    <source>
        <dbReference type="Proteomes" id="UP000276133"/>
    </source>
</evidence>
<evidence type="ECO:0000256" key="1">
    <source>
        <dbReference type="SAM" id="Phobius"/>
    </source>
</evidence>
<comment type="caution">
    <text evidence="2">The sequence shown here is derived from an EMBL/GenBank/DDBJ whole genome shotgun (WGS) entry which is preliminary data.</text>
</comment>
<keyword evidence="1" id="KW-1133">Transmembrane helix</keyword>
<reference evidence="2 3" key="1">
    <citation type="journal article" date="2018" name="Sci. Rep.">
        <title>Genomic signatures of local adaptation to the degree of environmental predictability in rotifers.</title>
        <authorList>
            <person name="Franch-Gras L."/>
            <person name="Hahn C."/>
            <person name="Garcia-Roger E.M."/>
            <person name="Carmona M.J."/>
            <person name="Serra M."/>
            <person name="Gomez A."/>
        </authorList>
    </citation>
    <scope>NUCLEOTIDE SEQUENCE [LARGE SCALE GENOMIC DNA]</scope>
    <source>
        <strain evidence="2">HYR1</strain>
    </source>
</reference>
<accession>A0A3M7RRR2</accession>
<dbReference type="Proteomes" id="UP000276133">
    <property type="component" value="Unassembled WGS sequence"/>
</dbReference>
<dbReference type="AlphaFoldDB" id="A0A3M7RRR2"/>
<dbReference type="EMBL" id="REGN01002770">
    <property type="protein sequence ID" value="RNA26244.1"/>
    <property type="molecule type" value="Genomic_DNA"/>
</dbReference>
<evidence type="ECO:0000313" key="2">
    <source>
        <dbReference type="EMBL" id="RNA26244.1"/>
    </source>
</evidence>
<keyword evidence="1" id="KW-0812">Transmembrane</keyword>
<organism evidence="2 3">
    <name type="scientific">Brachionus plicatilis</name>
    <name type="common">Marine rotifer</name>
    <name type="synonym">Brachionus muelleri</name>
    <dbReference type="NCBI Taxonomy" id="10195"/>
    <lineage>
        <taxon>Eukaryota</taxon>
        <taxon>Metazoa</taxon>
        <taxon>Spiralia</taxon>
        <taxon>Gnathifera</taxon>
        <taxon>Rotifera</taxon>
        <taxon>Eurotatoria</taxon>
        <taxon>Monogononta</taxon>
        <taxon>Pseudotrocha</taxon>
        <taxon>Ploima</taxon>
        <taxon>Brachionidae</taxon>
        <taxon>Brachionus</taxon>
    </lineage>
</organism>
<keyword evidence="1" id="KW-0472">Membrane</keyword>
<proteinExistence type="predicted"/>
<keyword evidence="3" id="KW-1185">Reference proteome</keyword>
<gene>
    <name evidence="2" type="ORF">BpHYR1_013591</name>
</gene>
<protein>
    <submittedName>
        <fullName evidence="2">Uncharacterized protein</fullName>
    </submittedName>
</protein>
<feature type="transmembrane region" description="Helical" evidence="1">
    <location>
        <begin position="72"/>
        <end position="93"/>
    </location>
</feature>
<sequence length="104" mass="12067">MKGLKYFKADFGFVQFLLKKLNEQIKTLSDYQQLENLSSEGRKHVLGGRKDVSVATIYRICFSPSELKLWNFLYLFLIVVSKFAMPISSKFSFKGLKQQFPQST</sequence>